<comment type="caution">
    <text evidence="2">The sequence shown here is derived from an EMBL/GenBank/DDBJ whole genome shotgun (WGS) entry which is preliminary data.</text>
</comment>
<proteinExistence type="predicted"/>
<keyword evidence="3" id="KW-1185">Reference proteome</keyword>
<dbReference type="RefSeq" id="WP_106659296.1">
    <property type="nucleotide sequence ID" value="NZ_PJEO01000021.1"/>
</dbReference>
<dbReference type="PROSITE" id="PS51257">
    <property type="entry name" value="PROKAR_LIPOPROTEIN"/>
    <property type="match status" value="1"/>
</dbReference>
<dbReference type="Proteomes" id="UP000233435">
    <property type="component" value="Unassembled WGS sequence"/>
</dbReference>
<dbReference type="AlphaFoldDB" id="A0A2N3HKX0"/>
<organism evidence="2 3">
    <name type="scientific">Confluentibacter flavum</name>
    <dbReference type="NCBI Taxonomy" id="1909700"/>
    <lineage>
        <taxon>Bacteria</taxon>
        <taxon>Pseudomonadati</taxon>
        <taxon>Bacteroidota</taxon>
        <taxon>Flavobacteriia</taxon>
        <taxon>Flavobacteriales</taxon>
        <taxon>Flavobacteriaceae</taxon>
        <taxon>Confluentibacter</taxon>
    </lineage>
</organism>
<dbReference type="OrthoDB" id="1202622at2"/>
<dbReference type="EMBL" id="PJEO01000021">
    <property type="protein sequence ID" value="PKQ45542.1"/>
    <property type="molecule type" value="Genomic_DNA"/>
</dbReference>
<reference evidence="2 3" key="1">
    <citation type="submission" date="2017-12" db="EMBL/GenBank/DDBJ databases">
        <title>Confluentibacter flavum sp. nov., isolated from the saline lake.</title>
        <authorList>
            <person name="Yu L."/>
        </authorList>
    </citation>
    <scope>NUCLEOTIDE SEQUENCE [LARGE SCALE GENOMIC DNA]</scope>
    <source>
        <strain evidence="2 3">3B</strain>
    </source>
</reference>
<dbReference type="InterPro" id="IPR024311">
    <property type="entry name" value="Lipocalin-like"/>
</dbReference>
<feature type="domain" description="Lipocalin-like" evidence="1">
    <location>
        <begin position="31"/>
        <end position="143"/>
    </location>
</feature>
<sequence>MKNINLLIVSIVLVLCSCSNEEVTPDISSDIVGTWIATSVDYGGQTVTEVSGQSLSNTFIGEGYDIDFTVTFNDIPKTYISDGSYSIHLTNTVLGQTYTQDIENLEFLEDGSWEQNGNKLIIESQGEETEGTIEKLTQNELVLSVETIEDLSEQGTTIISTIVAKVTFVR</sequence>
<gene>
    <name evidence="2" type="ORF">CSW08_07515</name>
</gene>
<protein>
    <recommendedName>
        <fullName evidence="1">Lipocalin-like domain-containing protein</fullName>
    </recommendedName>
</protein>
<dbReference type="Pfam" id="PF13648">
    <property type="entry name" value="Lipocalin_4"/>
    <property type="match status" value="1"/>
</dbReference>
<evidence type="ECO:0000313" key="2">
    <source>
        <dbReference type="EMBL" id="PKQ45542.1"/>
    </source>
</evidence>
<name>A0A2N3HKX0_9FLAO</name>
<evidence type="ECO:0000259" key="1">
    <source>
        <dbReference type="Pfam" id="PF13648"/>
    </source>
</evidence>
<accession>A0A2N3HKX0</accession>
<evidence type="ECO:0000313" key="3">
    <source>
        <dbReference type="Proteomes" id="UP000233435"/>
    </source>
</evidence>